<dbReference type="EnsemblPlants" id="OPUNC01G22280.1">
    <property type="protein sequence ID" value="OPUNC01G22280.1"/>
    <property type="gene ID" value="OPUNC01G22280"/>
</dbReference>
<dbReference type="FunFam" id="1.20.1280.290:FF:000002">
    <property type="entry name" value="Bidirectional sugar transporter SWEET"/>
    <property type="match status" value="2"/>
</dbReference>
<dbReference type="FunFam" id="1.20.1280.290:FF:000001">
    <property type="entry name" value="Bidirectional sugar transporter SWEET"/>
    <property type="match status" value="2"/>
</dbReference>
<dbReference type="InterPro" id="IPR047664">
    <property type="entry name" value="SWEET"/>
</dbReference>
<feature type="transmembrane region" description="Helical" evidence="12">
    <location>
        <begin position="466"/>
        <end position="487"/>
    </location>
</feature>
<evidence type="ECO:0000256" key="5">
    <source>
        <dbReference type="ARBA" id="ARBA00022597"/>
    </source>
</evidence>
<feature type="transmembrane region" description="Helical" evidence="12">
    <location>
        <begin position="164"/>
        <end position="186"/>
    </location>
</feature>
<evidence type="ECO:0000313" key="14">
    <source>
        <dbReference type="Proteomes" id="UP000026962"/>
    </source>
</evidence>
<comment type="subunit">
    <text evidence="11">Forms homooligomers and/or heterooligomers.</text>
</comment>
<organism evidence="13">
    <name type="scientific">Oryza punctata</name>
    <name type="common">Red rice</name>
    <dbReference type="NCBI Taxonomy" id="4537"/>
    <lineage>
        <taxon>Eukaryota</taxon>
        <taxon>Viridiplantae</taxon>
        <taxon>Streptophyta</taxon>
        <taxon>Embryophyta</taxon>
        <taxon>Tracheophyta</taxon>
        <taxon>Spermatophyta</taxon>
        <taxon>Magnoliopsida</taxon>
        <taxon>Liliopsida</taxon>
        <taxon>Poales</taxon>
        <taxon>Poaceae</taxon>
        <taxon>BOP clade</taxon>
        <taxon>Oryzoideae</taxon>
        <taxon>Oryzeae</taxon>
        <taxon>Oryzinae</taxon>
        <taxon>Oryza</taxon>
    </lineage>
</organism>
<keyword evidence="7" id="KW-0677">Repeat</keyword>
<feature type="transmembrane region" description="Helical" evidence="12">
    <location>
        <begin position="192"/>
        <end position="213"/>
    </location>
</feature>
<feature type="transmembrane region" description="Helical" evidence="12">
    <location>
        <begin position="287"/>
        <end position="308"/>
    </location>
</feature>
<feature type="transmembrane region" description="Helical" evidence="12">
    <location>
        <begin position="247"/>
        <end position="267"/>
    </location>
</feature>
<dbReference type="Proteomes" id="UP000026962">
    <property type="component" value="Chromosome 1"/>
</dbReference>
<dbReference type="Pfam" id="PF03083">
    <property type="entry name" value="MtN3_slv"/>
    <property type="match status" value="4"/>
</dbReference>
<reference evidence="13" key="1">
    <citation type="submission" date="2015-04" db="UniProtKB">
        <authorList>
            <consortium name="EnsemblPlants"/>
        </authorList>
    </citation>
    <scope>IDENTIFICATION</scope>
</reference>
<dbReference type="OMA" id="AMYWKSK"/>
<dbReference type="HOGENOM" id="CLU_045330_0_0_1"/>
<dbReference type="AlphaFoldDB" id="A0A0E0JKY0"/>
<keyword evidence="8 12" id="KW-1133">Transmembrane helix</keyword>
<evidence type="ECO:0000256" key="2">
    <source>
        <dbReference type="ARBA" id="ARBA00007809"/>
    </source>
</evidence>
<comment type="subcellular location">
    <subcellularLocation>
        <location evidence="1">Cell membrane</location>
        <topology evidence="1">Multi-pass membrane protein</topology>
    </subcellularLocation>
</comment>
<sequence length="526" mass="57935">MISPDAARNVVGIIGNVISFGLFLSPVPTFWRICKKKDVEEFKADPYLATLLNCMLWVFYGIPVVHPNSILVVTINGIGLVVEGAYLIIFFLYSPNKKRLRMMAVLGVELVFMVAVILGVLLGAHTHEKRSMIVGILCVFFGSIMYFSPLTIMGKVIKTKSVEYMPFFLSLVCFLNGVCWTAYALIRFDIYVTIPNGLGAIFGAFQLILYACYYRTTPKKTKSAADKDNVELPSVVSGPGAANTGSVVSVTPSISPFLSISLSFIFVRHRREIKMISPDAARNVVGIIGNVISFGLFLSPVPTFWRICKRKDVEEFKADPYLATLLNCMLWVFYGIPVVHPNSILVVTINGIGLVVEGAYLIIFFLYSPNKKRLRMMAVLGVELVFMVAVILGVLLGAHTHEKRSMIVGILCVFFGSIMYFSPLTIMGKVIKTKSVEYMPFFLSLVCFLNGVCWTAYALIRFDIYVTIPNGLGALFGAIQLILYACYYRTTPKKTKASKDVEMPSVVVSGPGAATAAAAASVTVER</sequence>
<keyword evidence="14" id="KW-1185">Reference proteome</keyword>
<dbReference type="Gramene" id="OPUNC01G22280.1">
    <property type="protein sequence ID" value="OPUNC01G22280.1"/>
    <property type="gene ID" value="OPUNC01G22280"/>
</dbReference>
<dbReference type="GO" id="GO:0051119">
    <property type="term" value="F:sugar transmembrane transporter activity"/>
    <property type="evidence" value="ECO:0007669"/>
    <property type="project" value="InterPro"/>
</dbReference>
<dbReference type="eggNOG" id="KOG1623">
    <property type="taxonomic scope" value="Eukaryota"/>
</dbReference>
<dbReference type="PANTHER" id="PTHR10791">
    <property type="entry name" value="RAG1-ACTIVATING PROTEIN 1"/>
    <property type="match status" value="1"/>
</dbReference>
<feature type="transmembrane region" description="Helical" evidence="12">
    <location>
        <begin position="379"/>
        <end position="400"/>
    </location>
</feature>
<feature type="transmembrane region" description="Helical" evidence="12">
    <location>
        <begin position="105"/>
        <end position="126"/>
    </location>
</feature>
<proteinExistence type="inferred from homology"/>
<feature type="transmembrane region" description="Helical" evidence="12">
    <location>
        <begin position="344"/>
        <end position="367"/>
    </location>
</feature>
<evidence type="ECO:0000256" key="8">
    <source>
        <dbReference type="ARBA" id="ARBA00022989"/>
    </source>
</evidence>
<evidence type="ECO:0000256" key="10">
    <source>
        <dbReference type="ARBA" id="ARBA00037238"/>
    </source>
</evidence>
<name>A0A0E0JKY0_ORYPU</name>
<protein>
    <recommendedName>
        <fullName evidence="15">Bidirectional sugar transporter SWEET</fullName>
    </recommendedName>
</protein>
<feature type="transmembrane region" description="Helical" evidence="12">
    <location>
        <begin position="70"/>
        <end position="93"/>
    </location>
</feature>
<keyword evidence="4" id="KW-1003">Cell membrane</keyword>
<evidence type="ECO:0000256" key="12">
    <source>
        <dbReference type="SAM" id="Phobius"/>
    </source>
</evidence>
<keyword evidence="3" id="KW-0813">Transport</keyword>
<feature type="transmembrane region" description="Helical" evidence="12">
    <location>
        <begin position="46"/>
        <end position="64"/>
    </location>
</feature>
<accession>A0A0E0JKY0</accession>
<evidence type="ECO:0000256" key="1">
    <source>
        <dbReference type="ARBA" id="ARBA00004651"/>
    </source>
</evidence>
<feature type="transmembrane region" description="Helical" evidence="12">
    <location>
        <begin position="320"/>
        <end position="338"/>
    </location>
</feature>
<keyword evidence="9 12" id="KW-0472">Membrane</keyword>
<reference evidence="13" key="2">
    <citation type="submission" date="2018-05" db="EMBL/GenBank/DDBJ databases">
        <title>OpunRS2 (Oryza punctata Reference Sequence Version 2).</title>
        <authorList>
            <person name="Zhang J."/>
            <person name="Kudrna D."/>
            <person name="Lee S."/>
            <person name="Talag J."/>
            <person name="Welchert J."/>
            <person name="Wing R.A."/>
        </authorList>
    </citation>
    <scope>NUCLEOTIDE SEQUENCE [LARGE SCALE GENOMIC DNA]</scope>
</reference>
<comment type="similarity">
    <text evidence="2">Belongs to the SWEET sugar transporter family.</text>
</comment>
<feature type="transmembrane region" description="Helical" evidence="12">
    <location>
        <begin position="406"/>
        <end position="426"/>
    </location>
</feature>
<evidence type="ECO:0000256" key="4">
    <source>
        <dbReference type="ARBA" id="ARBA00022475"/>
    </source>
</evidence>
<feature type="transmembrane region" description="Helical" evidence="12">
    <location>
        <begin position="6"/>
        <end position="25"/>
    </location>
</feature>
<feature type="transmembrane region" description="Helical" evidence="12">
    <location>
        <begin position="132"/>
        <end position="152"/>
    </location>
</feature>
<evidence type="ECO:0008006" key="15">
    <source>
        <dbReference type="Google" id="ProtNLM"/>
    </source>
</evidence>
<keyword evidence="6 12" id="KW-0812">Transmembrane</keyword>
<dbReference type="PANTHER" id="PTHR10791:SF30">
    <property type="entry name" value="SUGAR TRANSPORTER SWEET1"/>
    <property type="match status" value="1"/>
</dbReference>
<evidence type="ECO:0000256" key="11">
    <source>
        <dbReference type="ARBA" id="ARBA00038715"/>
    </source>
</evidence>
<evidence type="ECO:0000256" key="7">
    <source>
        <dbReference type="ARBA" id="ARBA00022737"/>
    </source>
</evidence>
<evidence type="ECO:0000313" key="13">
    <source>
        <dbReference type="EnsemblPlants" id="OPUNC01G22280.1"/>
    </source>
</evidence>
<feature type="transmembrane region" description="Helical" evidence="12">
    <location>
        <begin position="438"/>
        <end position="460"/>
    </location>
</feature>
<comment type="function">
    <text evidence="10">Mediates both low-affinity uptake and efflux of sugar across the plasma membrane.</text>
</comment>
<dbReference type="Gene3D" id="1.20.1280.290">
    <property type="match status" value="4"/>
</dbReference>
<dbReference type="InterPro" id="IPR004316">
    <property type="entry name" value="SWEET_rpt"/>
</dbReference>
<evidence type="ECO:0000256" key="3">
    <source>
        <dbReference type="ARBA" id="ARBA00022448"/>
    </source>
</evidence>
<keyword evidence="5" id="KW-0762">Sugar transport</keyword>
<evidence type="ECO:0000256" key="6">
    <source>
        <dbReference type="ARBA" id="ARBA00022692"/>
    </source>
</evidence>
<evidence type="ECO:0000256" key="9">
    <source>
        <dbReference type="ARBA" id="ARBA00023136"/>
    </source>
</evidence>
<dbReference type="GO" id="GO:0005886">
    <property type="term" value="C:plasma membrane"/>
    <property type="evidence" value="ECO:0007669"/>
    <property type="project" value="UniProtKB-SubCell"/>
</dbReference>